<protein>
    <submittedName>
        <fullName evidence="1">Uncharacterized protein</fullName>
    </submittedName>
</protein>
<sequence>MLKLFIISIFIFVSGILLSFAQTNPSHKIYQFHQSFKELEDSISQKINLENSIVYKTCENHSSFYLILENSHWKCYFIRNLVSDEQFMPDEFYGTELIVFDADSLVKTLLNNHITDIQQLSEESMSEKLTIRKKNKVINQNLPRASHDCNGTVSIYGQKNISATYRGALIESEEIHDKIPTLRIFYVTKHLLIDSVRSYSR</sequence>
<comment type="caution">
    <text evidence="1">The sequence shown here is derived from an EMBL/GenBank/DDBJ whole genome shotgun (WGS) entry which is preliminary data.</text>
</comment>
<dbReference type="EMBL" id="VLPL01000013">
    <property type="protein sequence ID" value="TSJ38976.1"/>
    <property type="molecule type" value="Genomic_DNA"/>
</dbReference>
<proteinExistence type="predicted"/>
<dbReference type="RefSeq" id="WP_144334676.1">
    <property type="nucleotide sequence ID" value="NZ_VLPL01000013.1"/>
</dbReference>
<keyword evidence="2" id="KW-1185">Reference proteome</keyword>
<dbReference type="Proteomes" id="UP000316008">
    <property type="component" value="Unassembled WGS sequence"/>
</dbReference>
<evidence type="ECO:0000313" key="1">
    <source>
        <dbReference type="EMBL" id="TSJ38976.1"/>
    </source>
</evidence>
<accession>A0A556MGC7</accession>
<organism evidence="1 2">
    <name type="scientific">Fluviicola chungangensis</name>
    <dbReference type="NCBI Taxonomy" id="2597671"/>
    <lineage>
        <taxon>Bacteria</taxon>
        <taxon>Pseudomonadati</taxon>
        <taxon>Bacteroidota</taxon>
        <taxon>Flavobacteriia</taxon>
        <taxon>Flavobacteriales</taxon>
        <taxon>Crocinitomicaceae</taxon>
        <taxon>Fluviicola</taxon>
    </lineage>
</organism>
<name>A0A556MGC7_9FLAO</name>
<evidence type="ECO:0000313" key="2">
    <source>
        <dbReference type="Proteomes" id="UP000316008"/>
    </source>
</evidence>
<dbReference type="AlphaFoldDB" id="A0A556MGC7"/>
<reference evidence="1 2" key="1">
    <citation type="submission" date="2019-07" db="EMBL/GenBank/DDBJ databases">
        <authorList>
            <person name="Huq M.A."/>
        </authorList>
    </citation>
    <scope>NUCLEOTIDE SEQUENCE [LARGE SCALE GENOMIC DNA]</scope>
    <source>
        <strain evidence="1 2">MAH-3</strain>
    </source>
</reference>
<gene>
    <name evidence="1" type="ORF">FO442_18340</name>
</gene>